<dbReference type="SUPFAM" id="SSF56954">
    <property type="entry name" value="Outer membrane efflux proteins (OEP)"/>
    <property type="match status" value="1"/>
</dbReference>
<keyword evidence="4" id="KW-1134">Transmembrane beta strand</keyword>
<gene>
    <name evidence="8" type="ORF">E6K80_09805</name>
</gene>
<dbReference type="PANTHER" id="PTHR30026">
    <property type="entry name" value="OUTER MEMBRANE PROTEIN TOLC"/>
    <property type="match status" value="1"/>
</dbReference>
<evidence type="ECO:0000256" key="4">
    <source>
        <dbReference type="ARBA" id="ARBA00022452"/>
    </source>
</evidence>
<comment type="similarity">
    <text evidence="2">Belongs to the outer membrane factor (OMF) (TC 1.B.17) family.</text>
</comment>
<dbReference type="Pfam" id="PF02321">
    <property type="entry name" value="OEP"/>
    <property type="match status" value="1"/>
</dbReference>
<evidence type="ECO:0000256" key="6">
    <source>
        <dbReference type="ARBA" id="ARBA00023136"/>
    </source>
</evidence>
<dbReference type="InterPro" id="IPR003423">
    <property type="entry name" value="OMP_efflux"/>
</dbReference>
<evidence type="ECO:0000256" key="2">
    <source>
        <dbReference type="ARBA" id="ARBA00007613"/>
    </source>
</evidence>
<evidence type="ECO:0000256" key="7">
    <source>
        <dbReference type="ARBA" id="ARBA00023237"/>
    </source>
</evidence>
<name>A0A538U2A8_UNCEI</name>
<evidence type="ECO:0000313" key="8">
    <source>
        <dbReference type="EMBL" id="TMQ70030.1"/>
    </source>
</evidence>
<dbReference type="GO" id="GO:1990281">
    <property type="term" value="C:efflux pump complex"/>
    <property type="evidence" value="ECO:0007669"/>
    <property type="project" value="TreeGrafter"/>
</dbReference>
<organism evidence="8 9">
    <name type="scientific">Eiseniibacteriota bacterium</name>
    <dbReference type="NCBI Taxonomy" id="2212470"/>
    <lineage>
        <taxon>Bacteria</taxon>
        <taxon>Candidatus Eiseniibacteriota</taxon>
    </lineage>
</organism>
<dbReference type="AlphaFoldDB" id="A0A538U2A8"/>
<accession>A0A538U2A8</accession>
<dbReference type="Proteomes" id="UP000319836">
    <property type="component" value="Unassembled WGS sequence"/>
</dbReference>
<evidence type="ECO:0000313" key="9">
    <source>
        <dbReference type="Proteomes" id="UP000319836"/>
    </source>
</evidence>
<dbReference type="EMBL" id="VBPA01000241">
    <property type="protein sequence ID" value="TMQ70030.1"/>
    <property type="molecule type" value="Genomic_DNA"/>
</dbReference>
<dbReference type="Gene3D" id="1.20.1600.10">
    <property type="entry name" value="Outer membrane efflux proteins (OEP)"/>
    <property type="match status" value="1"/>
</dbReference>
<keyword evidence="7" id="KW-0998">Cell outer membrane</keyword>
<comment type="caution">
    <text evidence="8">The sequence shown here is derived from an EMBL/GenBank/DDBJ whole genome shotgun (WGS) entry which is preliminary data.</text>
</comment>
<dbReference type="GO" id="GO:0015288">
    <property type="term" value="F:porin activity"/>
    <property type="evidence" value="ECO:0007669"/>
    <property type="project" value="TreeGrafter"/>
</dbReference>
<keyword evidence="5" id="KW-0812">Transmembrane</keyword>
<keyword evidence="3" id="KW-0813">Transport</keyword>
<dbReference type="PANTHER" id="PTHR30026:SF20">
    <property type="entry name" value="OUTER MEMBRANE PROTEIN TOLC"/>
    <property type="match status" value="1"/>
</dbReference>
<dbReference type="GO" id="GO:0009279">
    <property type="term" value="C:cell outer membrane"/>
    <property type="evidence" value="ECO:0007669"/>
    <property type="project" value="UniProtKB-SubCell"/>
</dbReference>
<protein>
    <submittedName>
        <fullName evidence="8">TolC family protein</fullName>
    </submittedName>
</protein>
<sequence length="491" mass="53203">MARNSSVTFHVSRSRPGDDLPGVRWRTCMGRMGSTMGRAGLLGLGLLIAGNVHADLLTAERAVQLALRNNSRVIGAEASVLDARSSLYGSYSGIVPRFSASLTRQGAWTKNNVGNSAFGGVVFPTRTTFTDESYATSPTITGSWSVLDLSTFAGWRSASRGLQAARQSRQSIRNDVALAARRQFYEVVGDVRLAQVSDEAVRLARNDERRVRALFEVGSVSRSDLLKAQVRTAQSELDSLTAHQTVTVQRINLAILLGLREESMGEVDTILTAEPISIDEAGLVTEAAKNRPDLMATDAELAAARSGLTSAHMLRAPYVTVGAQATFNSTNSSKFDTPQQDPLTQQEIPGTRVTNNTQSKTDRTIGGRVALNWDFFDALATDSRVAAARARLLRAQDARNALHRNLESEVHEAVLTYREAVAREGVARRALESATENLKLTQEKYNVGSATILDLIDAQVQLQRAQSDVVSALAAIRVAEAQLNRVRGRAQ</sequence>
<evidence type="ECO:0000256" key="5">
    <source>
        <dbReference type="ARBA" id="ARBA00022692"/>
    </source>
</evidence>
<comment type="subcellular location">
    <subcellularLocation>
        <location evidence="1">Cell outer membrane</location>
    </subcellularLocation>
</comment>
<evidence type="ECO:0000256" key="3">
    <source>
        <dbReference type="ARBA" id="ARBA00022448"/>
    </source>
</evidence>
<reference evidence="8 9" key="1">
    <citation type="journal article" date="2019" name="Nat. Microbiol.">
        <title>Mediterranean grassland soil C-N compound turnover is dependent on rainfall and depth, and is mediated by genomically divergent microorganisms.</title>
        <authorList>
            <person name="Diamond S."/>
            <person name="Andeer P.F."/>
            <person name="Li Z."/>
            <person name="Crits-Christoph A."/>
            <person name="Burstein D."/>
            <person name="Anantharaman K."/>
            <person name="Lane K.R."/>
            <person name="Thomas B.C."/>
            <person name="Pan C."/>
            <person name="Northen T.R."/>
            <person name="Banfield J.F."/>
        </authorList>
    </citation>
    <scope>NUCLEOTIDE SEQUENCE [LARGE SCALE GENOMIC DNA]</scope>
    <source>
        <strain evidence="8">WS_10</strain>
    </source>
</reference>
<dbReference type="InterPro" id="IPR051906">
    <property type="entry name" value="TolC-like"/>
</dbReference>
<proteinExistence type="inferred from homology"/>
<evidence type="ECO:0000256" key="1">
    <source>
        <dbReference type="ARBA" id="ARBA00004442"/>
    </source>
</evidence>
<dbReference type="GO" id="GO:0015562">
    <property type="term" value="F:efflux transmembrane transporter activity"/>
    <property type="evidence" value="ECO:0007669"/>
    <property type="project" value="InterPro"/>
</dbReference>
<keyword evidence="6" id="KW-0472">Membrane</keyword>